<evidence type="ECO:0000313" key="3">
    <source>
        <dbReference type="EMBL" id="POZ61390.1"/>
    </source>
</evidence>
<proteinExistence type="predicted"/>
<accession>A0A2S5DE62</accession>
<reference evidence="4" key="1">
    <citation type="submission" date="2018-02" db="EMBL/GenBank/DDBJ databases">
        <authorList>
            <person name="O'Hara-Hanley K."/>
            <person name="Soby S."/>
        </authorList>
    </citation>
    <scope>NUCLEOTIDE SEQUENCE [LARGE SCALE GENOMIC DNA]</scope>
    <source>
        <strain evidence="4">MWU14-2602</strain>
    </source>
</reference>
<feature type="region of interest" description="Disordered" evidence="1">
    <location>
        <begin position="31"/>
        <end position="50"/>
    </location>
</feature>
<sequence length="605" mass="64879">MNTIMKLLPLAVSSALLLTACGGGGDSTSNANAGNSGGTPASQGIGQVNGTVASGAPMENALLTFKDASGATIKASADENGAYQADLSKLKAPVLVEASGTIGGQDALLHSVITQSGVTNVTPLTEAMVALSAENDPAACFADSKCASLLTADKLAASSDNLQAALAPMLIAHGLDSKLDLLHTAFKADKTGQDKLLEIVKVTAGDNPGEIAMHSAFGNDELVVSHTQKPKTTILPPTKLPDFKGLDDLAKQLTAAYQRADGLSDRLQPLLSKNFNSYGDTAIQYIASAQDNASTLDPKTQYTGVGDKYGRPLIIRCDNDIRCEVKLTITPNKQPKYSYNAIVVRENNAWKLAGNDAPVSYELNTEAQQVIDVNKRTTTLDNLLYVSISTYSQLDQLNSYDPSSPAVERVHSAQLLAGDQILKSFTTQTGCGFTTEGVFGRMDSNPSCGPRFKLSDKEIQAYNLAVRKGSLKLRFFADTTFQKQIGRDVYQHALLFSGNDLKKQTFPSFDDASISKANNANGNTALNLNWTVPKSLTFSLLSLRMVQHTPTQMLHRDEGIEDPSMRSSTLQSQINAKLINPDAYRITLYALDTSGRSVLTRYMFR</sequence>
<keyword evidence="4" id="KW-1185">Reference proteome</keyword>
<evidence type="ECO:0000313" key="4">
    <source>
        <dbReference type="Proteomes" id="UP000237082"/>
    </source>
</evidence>
<feature type="chain" id="PRO_5015752314" description="Fibronectin type-III domain-containing protein" evidence="2">
    <location>
        <begin position="21"/>
        <end position="605"/>
    </location>
</feature>
<dbReference type="Proteomes" id="UP000237082">
    <property type="component" value="Unassembled WGS sequence"/>
</dbReference>
<dbReference type="OrthoDB" id="8594693at2"/>
<keyword evidence="2" id="KW-0732">Signal</keyword>
<feature type="signal peptide" evidence="2">
    <location>
        <begin position="1"/>
        <end position="20"/>
    </location>
</feature>
<dbReference type="EMBL" id="PQWB01000055">
    <property type="protein sequence ID" value="POZ61390.1"/>
    <property type="molecule type" value="Genomic_DNA"/>
</dbReference>
<dbReference type="PROSITE" id="PS51257">
    <property type="entry name" value="PROKAR_LIPOPROTEIN"/>
    <property type="match status" value="1"/>
</dbReference>
<dbReference type="RefSeq" id="WP_103903250.1">
    <property type="nucleotide sequence ID" value="NZ_PQWB01000055.1"/>
</dbReference>
<dbReference type="AlphaFoldDB" id="A0A2S5DE62"/>
<organism evidence="3 4">
    <name type="scientific">Chromobacterium alticapitis</name>
    <dbReference type="NCBI Taxonomy" id="2073169"/>
    <lineage>
        <taxon>Bacteria</taxon>
        <taxon>Pseudomonadati</taxon>
        <taxon>Pseudomonadota</taxon>
        <taxon>Betaproteobacteria</taxon>
        <taxon>Neisseriales</taxon>
        <taxon>Chromobacteriaceae</taxon>
        <taxon>Chromobacterium</taxon>
    </lineage>
</organism>
<gene>
    <name evidence="3" type="ORF">C2I19_13660</name>
</gene>
<evidence type="ECO:0008006" key="5">
    <source>
        <dbReference type="Google" id="ProtNLM"/>
    </source>
</evidence>
<evidence type="ECO:0000256" key="1">
    <source>
        <dbReference type="SAM" id="MobiDB-lite"/>
    </source>
</evidence>
<evidence type="ECO:0000256" key="2">
    <source>
        <dbReference type="SAM" id="SignalP"/>
    </source>
</evidence>
<name>A0A2S5DE62_9NEIS</name>
<comment type="caution">
    <text evidence="3">The sequence shown here is derived from an EMBL/GenBank/DDBJ whole genome shotgun (WGS) entry which is preliminary data.</text>
</comment>
<protein>
    <recommendedName>
        <fullName evidence="5">Fibronectin type-III domain-containing protein</fullName>
    </recommendedName>
</protein>